<dbReference type="AlphaFoldDB" id="A0AA38LCH9"/>
<evidence type="ECO:0000313" key="2">
    <source>
        <dbReference type="Proteomes" id="UP000824469"/>
    </source>
</evidence>
<accession>A0AA38LCH9</accession>
<protein>
    <submittedName>
        <fullName evidence="1">Uncharacterized protein</fullName>
    </submittedName>
</protein>
<reference evidence="1 2" key="1">
    <citation type="journal article" date="2021" name="Nat. Plants">
        <title>The Taxus genome provides insights into paclitaxel biosynthesis.</title>
        <authorList>
            <person name="Xiong X."/>
            <person name="Gou J."/>
            <person name="Liao Q."/>
            <person name="Li Y."/>
            <person name="Zhou Q."/>
            <person name="Bi G."/>
            <person name="Li C."/>
            <person name="Du R."/>
            <person name="Wang X."/>
            <person name="Sun T."/>
            <person name="Guo L."/>
            <person name="Liang H."/>
            <person name="Lu P."/>
            <person name="Wu Y."/>
            <person name="Zhang Z."/>
            <person name="Ro D.K."/>
            <person name="Shang Y."/>
            <person name="Huang S."/>
            <person name="Yan J."/>
        </authorList>
    </citation>
    <scope>NUCLEOTIDE SEQUENCE [LARGE SCALE GENOMIC DNA]</scope>
    <source>
        <strain evidence="1">Ta-2019</strain>
    </source>
</reference>
<evidence type="ECO:0000313" key="1">
    <source>
        <dbReference type="EMBL" id="KAH9315532.1"/>
    </source>
</evidence>
<proteinExistence type="predicted"/>
<comment type="caution">
    <text evidence="1">The sequence shown here is derived from an EMBL/GenBank/DDBJ whole genome shotgun (WGS) entry which is preliminary data.</text>
</comment>
<dbReference type="Proteomes" id="UP000824469">
    <property type="component" value="Unassembled WGS sequence"/>
</dbReference>
<feature type="non-terminal residue" evidence="1">
    <location>
        <position position="65"/>
    </location>
</feature>
<gene>
    <name evidence="1" type="ORF">KI387_024159</name>
</gene>
<name>A0AA38LCH9_TAXCH</name>
<organism evidence="1 2">
    <name type="scientific">Taxus chinensis</name>
    <name type="common">Chinese yew</name>
    <name type="synonym">Taxus wallichiana var. chinensis</name>
    <dbReference type="NCBI Taxonomy" id="29808"/>
    <lineage>
        <taxon>Eukaryota</taxon>
        <taxon>Viridiplantae</taxon>
        <taxon>Streptophyta</taxon>
        <taxon>Embryophyta</taxon>
        <taxon>Tracheophyta</taxon>
        <taxon>Spermatophyta</taxon>
        <taxon>Pinopsida</taxon>
        <taxon>Pinidae</taxon>
        <taxon>Conifers II</taxon>
        <taxon>Cupressales</taxon>
        <taxon>Taxaceae</taxon>
        <taxon>Taxus</taxon>
    </lineage>
</organism>
<sequence>MAEEIGDDVLKVRLHLESQVLKEFPSMMHYVKTMIKLVLEDEKVCIPEQPKDLAKELKKVQAAVA</sequence>
<dbReference type="EMBL" id="JAHRHJ020000005">
    <property type="protein sequence ID" value="KAH9315532.1"/>
    <property type="molecule type" value="Genomic_DNA"/>
</dbReference>
<keyword evidence="2" id="KW-1185">Reference proteome</keyword>